<dbReference type="Pfam" id="PF00291">
    <property type="entry name" value="PALP"/>
    <property type="match status" value="1"/>
</dbReference>
<evidence type="ECO:0000313" key="5">
    <source>
        <dbReference type="Proteomes" id="UP000658131"/>
    </source>
</evidence>
<dbReference type="SUPFAM" id="SSF53686">
    <property type="entry name" value="Tryptophan synthase beta subunit-like PLP-dependent enzymes"/>
    <property type="match status" value="1"/>
</dbReference>
<evidence type="ECO:0000256" key="1">
    <source>
        <dbReference type="ARBA" id="ARBA00001933"/>
    </source>
</evidence>
<comment type="cofactor">
    <cofactor evidence="1">
        <name>pyridoxal 5'-phosphate</name>
        <dbReference type="ChEBI" id="CHEBI:597326"/>
    </cofactor>
</comment>
<dbReference type="NCBIfam" id="TIGR03528">
    <property type="entry name" value="2_3_DAP_am_ly"/>
    <property type="match status" value="1"/>
</dbReference>
<evidence type="ECO:0000313" key="4">
    <source>
        <dbReference type="EMBL" id="MBC8577830.1"/>
    </source>
</evidence>
<keyword evidence="2" id="KW-0663">Pyridoxal phosphate</keyword>
<feature type="domain" description="Tryptophan synthase beta chain-like PALP" evidence="3">
    <location>
        <begin position="40"/>
        <end position="349"/>
    </location>
</feature>
<dbReference type="RefSeq" id="WP_262401176.1">
    <property type="nucleotide sequence ID" value="NZ_JACRTB010000056.1"/>
</dbReference>
<dbReference type="InterPro" id="IPR019871">
    <property type="entry name" value="DiNH2propionate_NH3-lyase_sub"/>
</dbReference>
<dbReference type="Gene3D" id="3.40.50.1100">
    <property type="match status" value="3"/>
</dbReference>
<dbReference type="GO" id="GO:0008838">
    <property type="term" value="F:diaminopropionate ammonia-lyase activity"/>
    <property type="evidence" value="ECO:0007669"/>
    <property type="project" value="UniProtKB-EC"/>
</dbReference>
<keyword evidence="4" id="KW-0456">Lyase</keyword>
<accession>A0ABR7NN91</accession>
<dbReference type="InterPro" id="IPR036052">
    <property type="entry name" value="TrpB-like_PALP_sf"/>
</dbReference>
<name>A0ABR7NN91_9FIRM</name>
<dbReference type="EC" id="4.3.1.15" evidence="4"/>
<dbReference type="PANTHER" id="PTHR42937">
    <property type="match status" value="1"/>
</dbReference>
<dbReference type="InterPro" id="IPR001926">
    <property type="entry name" value="TrpB-like_PALP"/>
</dbReference>
<dbReference type="PANTHER" id="PTHR42937:SF1">
    <property type="entry name" value="DIAMINOPROPIONATE AMMONIA-LYASE"/>
    <property type="match status" value="1"/>
</dbReference>
<comment type="caution">
    <text evidence="4">The sequence shown here is derived from an EMBL/GenBank/DDBJ whole genome shotgun (WGS) entry which is preliminary data.</text>
</comment>
<sequence length="404" mass="44151">MDTNIIAIFRKSSASPFAASRFGVDAARAAKRFHESFPTYEYTPLHSMARLARHLGLKSFYVKDESYRFGLNAFKALGGVYALGRIMTRKLGDDPGLMNYQSLISPEIRRRLGDITFVTATDGNHGRGLAWAAHTFGQKSVVYMPKGSAHERLENIRAAGAEASITDLNYDDAVRRAGHMAREKGWILVQDTVLPGYTDIPSYIMQGYTTMALEAAEQLPDEPPTHIFLQAGVGAMAGAVTAFFRDLYRGTDQLKVIIVETSVANCLQRTAQSPDGNLQIVTGDMDSIMAGLCCGEPCSIGWDILKDHADCFISCPDYVAADGMRLLGNPPAGDPQVISGESGAVTAGLVYELMSDPKLYPIRQELDLNKNSRVLCFSTEGATDTANYRSAVWEGRYPNPSHLK</sequence>
<dbReference type="InterPro" id="IPR010081">
    <property type="entry name" value="DiNH2opropionate_NH3_lyase"/>
</dbReference>
<dbReference type="EMBL" id="JACRTB010000056">
    <property type="protein sequence ID" value="MBC8577830.1"/>
    <property type="molecule type" value="Genomic_DNA"/>
</dbReference>
<keyword evidence="5" id="KW-1185">Reference proteome</keyword>
<evidence type="ECO:0000256" key="2">
    <source>
        <dbReference type="ARBA" id="ARBA00022898"/>
    </source>
</evidence>
<organism evidence="4 5">
    <name type="scientific">Yanshouia hominis</name>
    <dbReference type="NCBI Taxonomy" id="2763673"/>
    <lineage>
        <taxon>Bacteria</taxon>
        <taxon>Bacillati</taxon>
        <taxon>Bacillota</taxon>
        <taxon>Clostridia</taxon>
        <taxon>Eubacteriales</taxon>
        <taxon>Oscillospiraceae</taxon>
        <taxon>Yanshouia</taxon>
    </lineage>
</organism>
<evidence type="ECO:0000259" key="3">
    <source>
        <dbReference type="Pfam" id="PF00291"/>
    </source>
</evidence>
<dbReference type="NCBIfam" id="TIGR01747">
    <property type="entry name" value="diampropi_NH3ly"/>
    <property type="match status" value="1"/>
</dbReference>
<proteinExistence type="predicted"/>
<reference evidence="4 5" key="1">
    <citation type="submission" date="2020-08" db="EMBL/GenBank/DDBJ databases">
        <title>Genome public.</title>
        <authorList>
            <person name="Liu C."/>
            <person name="Sun Q."/>
        </authorList>
    </citation>
    <scope>NUCLEOTIDE SEQUENCE [LARGE SCALE GENOMIC DNA]</scope>
    <source>
        <strain evidence="4 5">BX1</strain>
    </source>
</reference>
<dbReference type="Proteomes" id="UP000658131">
    <property type="component" value="Unassembled WGS sequence"/>
</dbReference>
<dbReference type="CDD" id="cd00640">
    <property type="entry name" value="Trp-synth-beta_II"/>
    <property type="match status" value="1"/>
</dbReference>
<protein>
    <submittedName>
        <fullName evidence="4">Diaminopropionate ammonia-lyase</fullName>
        <ecNumber evidence="4">4.3.1.15</ecNumber>
    </submittedName>
</protein>
<gene>
    <name evidence="4" type="primary">dpaL</name>
    <name evidence="4" type="ORF">H8717_15700</name>
</gene>
<dbReference type="NCBIfam" id="NF006058">
    <property type="entry name" value="PRK08206.1"/>
    <property type="match status" value="1"/>
</dbReference>